<sequence>MKRLLTAGAVLAAMAFLLILNGDRLGLDLSLYGLFGLATGAVLASMTGGTASTRALGFVLGFVVAWAAYAVRAGALPDAASGHAVAATVALLILTVVAAALRSRALFASSLLGVVALVGAYEKTFSLSPDQFLNQSPTAATTVLLAAGLGFLGAIIAAQIASTFGTDDLITDAHEIEA</sequence>
<evidence type="ECO:0000313" key="3">
    <source>
        <dbReference type="Proteomes" id="UP000473525"/>
    </source>
</evidence>
<evidence type="ECO:0000256" key="1">
    <source>
        <dbReference type="SAM" id="Phobius"/>
    </source>
</evidence>
<feature type="transmembrane region" description="Helical" evidence="1">
    <location>
        <begin position="31"/>
        <end position="48"/>
    </location>
</feature>
<accession>A0A6L6XVN5</accession>
<keyword evidence="1" id="KW-0472">Membrane</keyword>
<dbReference type="RefSeq" id="WP_157344022.1">
    <property type="nucleotide sequence ID" value="NZ_WSEK01000004.1"/>
</dbReference>
<comment type="caution">
    <text evidence="2">The sequence shown here is derived from an EMBL/GenBank/DDBJ whole genome shotgun (WGS) entry which is preliminary data.</text>
</comment>
<dbReference type="EMBL" id="WSEK01000004">
    <property type="protein sequence ID" value="MVQ50862.1"/>
    <property type="molecule type" value="Genomic_DNA"/>
</dbReference>
<feature type="transmembrane region" description="Helical" evidence="1">
    <location>
        <begin position="141"/>
        <end position="161"/>
    </location>
</feature>
<dbReference type="Proteomes" id="UP000473525">
    <property type="component" value="Unassembled WGS sequence"/>
</dbReference>
<name>A0A6L6XVN5_9ACTN</name>
<evidence type="ECO:0000313" key="2">
    <source>
        <dbReference type="EMBL" id="MVQ50862.1"/>
    </source>
</evidence>
<organism evidence="2 3">
    <name type="scientific">Nocardioides agri</name>
    <dbReference type="NCBI Taxonomy" id="2682843"/>
    <lineage>
        <taxon>Bacteria</taxon>
        <taxon>Bacillati</taxon>
        <taxon>Actinomycetota</taxon>
        <taxon>Actinomycetes</taxon>
        <taxon>Propionibacteriales</taxon>
        <taxon>Nocardioidaceae</taxon>
        <taxon>Nocardioides</taxon>
    </lineage>
</organism>
<keyword evidence="1" id="KW-1133">Transmembrane helix</keyword>
<keyword evidence="3" id="KW-1185">Reference proteome</keyword>
<keyword evidence="1" id="KW-0812">Transmembrane</keyword>
<gene>
    <name evidence="2" type="ORF">GON03_16875</name>
</gene>
<reference evidence="2 3" key="1">
    <citation type="submission" date="2019-12" db="EMBL/GenBank/DDBJ databases">
        <authorList>
            <person name="Huq M.A."/>
        </authorList>
    </citation>
    <scope>NUCLEOTIDE SEQUENCE [LARGE SCALE GENOMIC DNA]</scope>
    <source>
        <strain evidence="2 3">MAH-18</strain>
    </source>
</reference>
<protein>
    <recommendedName>
        <fullName evidence="4">DUF1097 domain-containing protein</fullName>
    </recommendedName>
</protein>
<feature type="transmembrane region" description="Helical" evidence="1">
    <location>
        <begin position="105"/>
        <end position="121"/>
    </location>
</feature>
<feature type="transmembrane region" description="Helical" evidence="1">
    <location>
        <begin position="80"/>
        <end position="98"/>
    </location>
</feature>
<dbReference type="AlphaFoldDB" id="A0A6L6XVN5"/>
<evidence type="ECO:0008006" key="4">
    <source>
        <dbReference type="Google" id="ProtNLM"/>
    </source>
</evidence>
<proteinExistence type="predicted"/>
<feature type="transmembrane region" description="Helical" evidence="1">
    <location>
        <begin position="55"/>
        <end position="74"/>
    </location>
</feature>